<evidence type="ECO:0000313" key="3">
    <source>
        <dbReference type="EMBL" id="KAF9512138.1"/>
    </source>
</evidence>
<sequence length="66" mass="7278">MTFAMASLYLTPCTVGSILESWSYLRLAALALLIHLYLYNDMMPRPQTAPTCGSTPRSAGEPLRLT</sequence>
<dbReference type="Proteomes" id="UP000886523">
    <property type="component" value="Unassembled WGS sequence"/>
</dbReference>
<proteinExistence type="predicted"/>
<keyword evidence="2" id="KW-0812">Transmembrane</keyword>
<keyword evidence="4" id="KW-1185">Reference proteome</keyword>
<evidence type="ECO:0000313" key="4">
    <source>
        <dbReference type="Proteomes" id="UP000886523"/>
    </source>
</evidence>
<feature type="transmembrane region" description="Helical" evidence="2">
    <location>
        <begin position="22"/>
        <end position="39"/>
    </location>
</feature>
<feature type="region of interest" description="Disordered" evidence="1">
    <location>
        <begin position="47"/>
        <end position="66"/>
    </location>
</feature>
<name>A0A9P6DUZ0_9AGAM</name>
<keyword evidence="2" id="KW-0472">Membrane</keyword>
<keyword evidence="2" id="KW-1133">Transmembrane helix</keyword>
<protein>
    <submittedName>
        <fullName evidence="3">Uncharacterized protein</fullName>
    </submittedName>
</protein>
<feature type="compositionally biased region" description="Polar residues" evidence="1">
    <location>
        <begin position="48"/>
        <end position="57"/>
    </location>
</feature>
<dbReference type="AlphaFoldDB" id="A0A9P6DUZ0"/>
<evidence type="ECO:0000256" key="1">
    <source>
        <dbReference type="SAM" id="MobiDB-lite"/>
    </source>
</evidence>
<reference evidence="3" key="1">
    <citation type="journal article" date="2020" name="Nat. Commun.">
        <title>Large-scale genome sequencing of mycorrhizal fungi provides insights into the early evolution of symbiotic traits.</title>
        <authorList>
            <person name="Miyauchi S."/>
            <person name="Kiss E."/>
            <person name="Kuo A."/>
            <person name="Drula E."/>
            <person name="Kohler A."/>
            <person name="Sanchez-Garcia M."/>
            <person name="Morin E."/>
            <person name="Andreopoulos B."/>
            <person name="Barry K.W."/>
            <person name="Bonito G."/>
            <person name="Buee M."/>
            <person name="Carver A."/>
            <person name="Chen C."/>
            <person name="Cichocki N."/>
            <person name="Clum A."/>
            <person name="Culley D."/>
            <person name="Crous P.W."/>
            <person name="Fauchery L."/>
            <person name="Girlanda M."/>
            <person name="Hayes R.D."/>
            <person name="Keri Z."/>
            <person name="LaButti K."/>
            <person name="Lipzen A."/>
            <person name="Lombard V."/>
            <person name="Magnuson J."/>
            <person name="Maillard F."/>
            <person name="Murat C."/>
            <person name="Nolan M."/>
            <person name="Ohm R.A."/>
            <person name="Pangilinan J."/>
            <person name="Pereira M.F."/>
            <person name="Perotto S."/>
            <person name="Peter M."/>
            <person name="Pfister S."/>
            <person name="Riley R."/>
            <person name="Sitrit Y."/>
            <person name="Stielow J.B."/>
            <person name="Szollosi G."/>
            <person name="Zifcakova L."/>
            <person name="Stursova M."/>
            <person name="Spatafora J.W."/>
            <person name="Tedersoo L."/>
            <person name="Vaario L.M."/>
            <person name="Yamada A."/>
            <person name="Yan M."/>
            <person name="Wang P."/>
            <person name="Xu J."/>
            <person name="Bruns T."/>
            <person name="Baldrian P."/>
            <person name="Vilgalys R."/>
            <person name="Dunand C."/>
            <person name="Henrissat B."/>
            <person name="Grigoriev I.V."/>
            <person name="Hibbett D."/>
            <person name="Nagy L.G."/>
            <person name="Martin F.M."/>
        </authorList>
    </citation>
    <scope>NUCLEOTIDE SEQUENCE</scope>
    <source>
        <strain evidence="3">UP504</strain>
    </source>
</reference>
<organism evidence="3 4">
    <name type="scientific">Hydnum rufescens UP504</name>
    <dbReference type="NCBI Taxonomy" id="1448309"/>
    <lineage>
        <taxon>Eukaryota</taxon>
        <taxon>Fungi</taxon>
        <taxon>Dikarya</taxon>
        <taxon>Basidiomycota</taxon>
        <taxon>Agaricomycotina</taxon>
        <taxon>Agaricomycetes</taxon>
        <taxon>Cantharellales</taxon>
        <taxon>Hydnaceae</taxon>
        <taxon>Hydnum</taxon>
    </lineage>
</organism>
<dbReference type="EMBL" id="MU128990">
    <property type="protein sequence ID" value="KAF9512138.1"/>
    <property type="molecule type" value="Genomic_DNA"/>
</dbReference>
<accession>A0A9P6DUZ0</accession>
<comment type="caution">
    <text evidence="3">The sequence shown here is derived from an EMBL/GenBank/DDBJ whole genome shotgun (WGS) entry which is preliminary data.</text>
</comment>
<gene>
    <name evidence="3" type="ORF">BS47DRAFT_1094043</name>
</gene>
<evidence type="ECO:0000256" key="2">
    <source>
        <dbReference type="SAM" id="Phobius"/>
    </source>
</evidence>